<dbReference type="Pfam" id="PF07703">
    <property type="entry name" value="A2M_BRD"/>
    <property type="match status" value="1"/>
</dbReference>
<gene>
    <name evidence="6" type="ORF">HNQ39_002198</name>
</gene>
<sequence>MTRKTTRWAAISAAVLASAAGASYLRGTGAVRAAEAGEEIEGLRFRLSAGKLGDGTSPAERNPIAPVQKLSDTDADKILARVKAIETQPDDEKTFALREASLPAPRAGQTLTTEFPPKPTQAAAPIVESGALTLRRFQPEGEVPLADRISLTFSQPMVAVTGQEDAAARVPVTLTPAVPGKWRWLGTQTLIFDAGSGKRLPMATEFAVHIPAGTKSVTGGVLQSAQSFTFKTPATRLLGYGPGNGSTGQRRDPLIWLSFDQKIAPDAVLKTVKVLASGKPVRVQRASQAELEKAVGKSETPERWLALKPVELLPSDTQITVEVGPGTPSAEGPRVTEAAQSFSFRTYGPLKLVEQQPERGRSVPPSNGWSLRFSNALDSDAFDPAWVSISPAAPGVKVNASGNFINLYGSPKARTTYKVTVSPKLKDIYGQTLESAEPAVFTVGPAEQQLSGPQQALLIPDPAAAPRVVFSSVNLPSVKVKLYRVSPTDWDAWRTWQSNWEERRKGATPPGKLIKELDLALKGTEDTLHENELMLPMSGSTVVWWEATGWKKRNQYDEPPRGATWVQGTKLGLTAFGDSDDLYALVTDLATGKPLSGAEVGLMGGGQSAKTDKDGLVRLPLSDKLGTILTAKRGNDTAFLPARFWRWDESSWRKQGRGVQNLSFIFDDRGLYKPGESVHLKGWLRQLPGTKLATVIVPTGSDLSWQLRDSRGNEIAKGQTKLNAWGGFDVAFSLPKTMNLGQASVSFSGPGGGAGHSFSVQEFRRPEFEVTAKNESTGPHIVADPKGAELSTKAAYYAGGPLPGAQVTWTATASPTSYTPPGRSEFTFGKWVPWWSYGGFDEVTPFRRGGFSGRPGRQANLSQTFAGQTDPTGVHRLHLDFDGVKPARPYTISAQAAVQDVNRQTWAASTSVLVHPSARYVGLKSKRTFVEKGKPLSIEAIVCDIDGKAEAGQEIQLRASRSEWEWVKGRYQSVEKEVKEWTVRSGQKEVTAEFLPKEGGQWKVAATVRDSKERPNESELTLWVAGGKPSPRRDLSQEQVTLIPSAKEYTPGQTAELLVQAPFYPAEGVLTLRRDGVLKTERFTVSGPTHTLKIPIQASYLPNLFAHVELVGAAARTDDEGKPLQKLAKRPAFASGELNLAVSTASKKLTVLAHPKVAALAPGGETEVAVSVKDASGKPVAGGEVAIAVVDESVQALAGWSMGDIVAAFHPSHGSGVNDWHLRSYVKLEDPLRVSSSESDKKDKDTGRANRFGGLTGGGGFGGGGRGMMADAAAAPAESGMALFAAKPMPKMAKMKGAVDNKPGAPEAPEPAIAVRSNFDPLAHFTPSVVTDSDGTARVTVKLPDNLTRYRIVAVAVADADRGGSGESSLTARLPLMARPSAPRFLNIGDKFELPVVLQNQTDSPMTVDVAVRATNATLTDGRGRRVQIPANDRVEVRFPTESAKPGTARFQFAAVAPSAPTSGGTIADSAEVSLPVWTPATTEAFATYGTIDSGAIVQPVRAPSDALPQFGELEVTTSSTALQELTDAYIYLAHYPYGCAEQISSRVLTTAALKDVLSAFKAAGMPKQDEMDAAMARDLARLGELQNSDGGYGFWSRTERPWPYLGVHVAHALVRAKQKGFAVPDETYKRSMAYLKAIESKFDETYPYPCRRMIIAYALYVRHLAGDSDKVRAKSLLGETSLDALGPETIGWLLNVLAGDPSLGNVRRWLDNKATETAGAAHYTFSYRDSAYLVLHSDRRADGVILDALIADQPQSELIPKLVRGLLDGRKRGAWGNTQENAFILLALDRYFRKFEGVTPDFVARLWLGEKFAGEGTFKGRTTDRIATKIPMATLTEKPGMQPLTIGKDGPGRLYYRIGLRYAPKSLALPAADYGFSVSRTYEAVDNPADVRRDPDGTWVVKAGAKVRVKLSMVATTRRYHVALTDPLPAGFEALNPELRGTEAPPAPMNGGAIVGRGWRYWSWWNWYEHQNLRDERAEAFCSYLWEGAYEYSYICRATTPGSFIAPPAKAEEMYAPETFGRSASDRVRVE</sequence>
<evidence type="ECO:0000256" key="1">
    <source>
        <dbReference type="ARBA" id="ARBA00010556"/>
    </source>
</evidence>
<dbReference type="SMART" id="SM01419">
    <property type="entry name" value="Thiol-ester_cl"/>
    <property type="match status" value="1"/>
</dbReference>
<dbReference type="Pfam" id="PF00207">
    <property type="entry name" value="A2M"/>
    <property type="match status" value="1"/>
</dbReference>
<dbReference type="GO" id="GO:0004866">
    <property type="term" value="F:endopeptidase inhibitor activity"/>
    <property type="evidence" value="ECO:0007669"/>
    <property type="project" value="InterPro"/>
</dbReference>
<evidence type="ECO:0000313" key="7">
    <source>
        <dbReference type="Proteomes" id="UP000520814"/>
    </source>
</evidence>
<dbReference type="RefSeq" id="WP_184195299.1">
    <property type="nucleotide sequence ID" value="NZ_JACHGW010000002.1"/>
</dbReference>
<comment type="similarity">
    <text evidence="1">Belongs to the protease inhibitor I39 (alpha-2-macroglobulin) family. Bacterial alpha-2-macroglobulin subfamily.</text>
</comment>
<dbReference type="CDD" id="cd02891">
    <property type="entry name" value="A2M_like"/>
    <property type="match status" value="1"/>
</dbReference>
<proteinExistence type="inferred from homology"/>
<keyword evidence="7" id="KW-1185">Reference proteome</keyword>
<dbReference type="SMART" id="SM01359">
    <property type="entry name" value="A2M_N_2"/>
    <property type="match status" value="1"/>
</dbReference>
<organism evidence="6 7">
    <name type="scientific">Armatimonas rosea</name>
    <dbReference type="NCBI Taxonomy" id="685828"/>
    <lineage>
        <taxon>Bacteria</taxon>
        <taxon>Bacillati</taxon>
        <taxon>Armatimonadota</taxon>
        <taxon>Armatimonadia</taxon>
        <taxon>Armatimonadales</taxon>
        <taxon>Armatimonadaceae</taxon>
        <taxon>Armatimonas</taxon>
    </lineage>
</organism>
<accession>A0A7W9SPE1</accession>
<dbReference type="PANTHER" id="PTHR40094:SF1">
    <property type="entry name" value="UBIQUITIN DOMAIN-CONTAINING PROTEIN"/>
    <property type="match status" value="1"/>
</dbReference>
<dbReference type="Pfam" id="PF17973">
    <property type="entry name" value="bMG10"/>
    <property type="match status" value="1"/>
</dbReference>
<evidence type="ECO:0008006" key="8">
    <source>
        <dbReference type="Google" id="ProtNLM"/>
    </source>
</evidence>
<feature type="signal peptide" evidence="3">
    <location>
        <begin position="1"/>
        <end position="19"/>
    </location>
</feature>
<dbReference type="PANTHER" id="PTHR40094">
    <property type="entry name" value="ALPHA-2-MACROGLOBULIN HOMOLOG"/>
    <property type="match status" value="1"/>
</dbReference>
<keyword evidence="3" id="KW-0732">Signal</keyword>
<evidence type="ECO:0000259" key="5">
    <source>
        <dbReference type="SMART" id="SM01360"/>
    </source>
</evidence>
<dbReference type="EMBL" id="JACHGW010000002">
    <property type="protein sequence ID" value="MBB6050407.1"/>
    <property type="molecule type" value="Genomic_DNA"/>
</dbReference>
<dbReference type="InterPro" id="IPR002890">
    <property type="entry name" value="MG2"/>
</dbReference>
<dbReference type="SUPFAM" id="SSF48239">
    <property type="entry name" value="Terpenoid cyclases/Protein prenyltransferases"/>
    <property type="match status" value="1"/>
</dbReference>
<dbReference type="InterPro" id="IPR008930">
    <property type="entry name" value="Terpenoid_cyclase/PrenylTrfase"/>
</dbReference>
<feature type="region of interest" description="Disordered" evidence="2">
    <location>
        <begin position="1232"/>
        <end position="1257"/>
    </location>
</feature>
<reference evidence="6 7" key="1">
    <citation type="submission" date="2020-08" db="EMBL/GenBank/DDBJ databases">
        <title>Genomic Encyclopedia of Type Strains, Phase IV (KMG-IV): sequencing the most valuable type-strain genomes for metagenomic binning, comparative biology and taxonomic classification.</title>
        <authorList>
            <person name="Goeker M."/>
        </authorList>
    </citation>
    <scope>NUCLEOTIDE SEQUENCE [LARGE SCALE GENOMIC DNA]</scope>
    <source>
        <strain evidence="6 7">DSM 23562</strain>
    </source>
</reference>
<evidence type="ECO:0000256" key="2">
    <source>
        <dbReference type="SAM" id="MobiDB-lite"/>
    </source>
</evidence>
<dbReference type="Proteomes" id="UP000520814">
    <property type="component" value="Unassembled WGS sequence"/>
</dbReference>
<feature type="domain" description="Alpha-2-macroglobulin bait region" evidence="4">
    <location>
        <begin position="1040"/>
        <end position="1197"/>
    </location>
</feature>
<dbReference type="Gene3D" id="1.50.10.20">
    <property type="match status" value="1"/>
</dbReference>
<dbReference type="InterPro" id="IPR001599">
    <property type="entry name" value="Macroglobln_a2"/>
</dbReference>
<evidence type="ECO:0000256" key="3">
    <source>
        <dbReference type="SAM" id="SignalP"/>
    </source>
</evidence>
<dbReference type="Gene3D" id="2.60.40.3710">
    <property type="match status" value="1"/>
</dbReference>
<dbReference type="InterPro" id="IPR041246">
    <property type="entry name" value="Bact_MG10"/>
</dbReference>
<dbReference type="Gene3D" id="2.60.40.1930">
    <property type="match status" value="1"/>
</dbReference>
<dbReference type="InterPro" id="IPR051802">
    <property type="entry name" value="YfhM-like"/>
</dbReference>
<dbReference type="InterPro" id="IPR047565">
    <property type="entry name" value="Alpha-macroglob_thiol-ester_cl"/>
</dbReference>
<dbReference type="InterPro" id="IPR011625">
    <property type="entry name" value="A2M_N_BRD"/>
</dbReference>
<evidence type="ECO:0000313" key="6">
    <source>
        <dbReference type="EMBL" id="MBB6050407.1"/>
    </source>
</evidence>
<feature type="compositionally biased region" description="Basic and acidic residues" evidence="2">
    <location>
        <begin position="1232"/>
        <end position="1248"/>
    </location>
</feature>
<dbReference type="Pfam" id="PF01835">
    <property type="entry name" value="MG2"/>
    <property type="match status" value="1"/>
</dbReference>
<evidence type="ECO:0000259" key="4">
    <source>
        <dbReference type="SMART" id="SM01359"/>
    </source>
</evidence>
<feature type="chain" id="PRO_5031462784" description="Alpha-2-macroglobulin family protein" evidence="3">
    <location>
        <begin position="20"/>
        <end position="2032"/>
    </location>
</feature>
<protein>
    <recommendedName>
        <fullName evidence="8">Alpha-2-macroglobulin family protein</fullName>
    </recommendedName>
</protein>
<comment type="caution">
    <text evidence="6">The sequence shown here is derived from an EMBL/GenBank/DDBJ whole genome shotgun (WGS) entry which is preliminary data.</text>
</comment>
<name>A0A7W9SPE1_ARMRO</name>
<feature type="domain" description="Alpha-2-macroglobulin" evidence="5">
    <location>
        <begin position="1322"/>
        <end position="1412"/>
    </location>
</feature>
<dbReference type="SMART" id="SM01360">
    <property type="entry name" value="A2M"/>
    <property type="match status" value="1"/>
</dbReference>